<feature type="compositionally biased region" description="Low complexity" evidence="9">
    <location>
        <begin position="440"/>
        <end position="451"/>
    </location>
</feature>
<evidence type="ECO:0000313" key="12">
    <source>
        <dbReference type="Proteomes" id="UP000198802"/>
    </source>
</evidence>
<keyword evidence="7" id="KW-0853">WD repeat</keyword>
<feature type="compositionally biased region" description="Low complexity" evidence="9">
    <location>
        <begin position="324"/>
        <end position="338"/>
    </location>
</feature>
<dbReference type="InterPro" id="IPR000719">
    <property type="entry name" value="Prot_kinase_dom"/>
</dbReference>
<comment type="similarity">
    <text evidence="1">Belongs to the protein kinase superfamily. NEK Ser/Thr protein kinase family. NIMA subfamily.</text>
</comment>
<sequence>MSGYTQPPVSGNTARPLRAEDPVRLGNYRVVGRLGQGGMGAVFLGQAPDGTAVAIKVIRPELASRPEFRARFAREAESARRVRRFTTAAVLDADPDGPQPYLVTEFVEGPTLSRHVTARGPMRPADLEQLAVSVATALSAIHAAGIVHRDLTPANVLLSPVGPKVIDFGLAREYDTVSDLSRNVKQAIGTPGYMSPEQILDQPITAAVDIFAWGSIIVFAATGQPPFGQGRVEAVLYRIVNEQPRLEGVTGELRDLVELAMRKDPGARPSAEELRAALMGGVAIPDRSAPAPSSAGVAGESDQGDRAPRGRRWSRGGRKATEVSTTGAAAGPARPSPADTVISASPLPPAPPMPTSPPPAARQPYSPAPHSPAPHSPAPHSPAPHSPAPHSQAPPHSPAPQSPYSPAPRPPATYSPAPYSPAPRSPAPLSQTPQSPAPHPSSLSPVTPSSPGTAAARGPHQQGTGPDTGTGRRRPDRRVVIAGFAVVLAAAIAIPVARLGGGDSPSSTDRDAIATRLATEAAARRAEDPDLAARLSLAAYRIAPVSAAKDAMIASFSALTTVQPPEAASPGKDVTFSPSDSVLASAGSDGALRLYRLTDGGEPSLLSEQPTNDPAAAVAFAPDGKRLALSGTQDPARVWDVTDPAKPTQLSTLSGLGTPVQVALGADGTLLAAATADGTFALWRLSDPAAPEPPRLQRTGSVITDMALNPAGTLLATAGISGDVQLWDVTDPARPKQSGALRGPVAAVNTVAFNGDGTRLAVGRDDRTVQVWDVSDPQQGHVATELRGPEGPVFAVAFDEAGQIVIGDQSGVVSYWGGADPAAVVRIADAESKITSIAIDRAGDHLAFTTEGGRTSIWSLNPDRLTAVACAKPSARITPAEWEQFVPEISYTDPCSI</sequence>
<dbReference type="InterPro" id="IPR036322">
    <property type="entry name" value="WD40_repeat_dom_sf"/>
</dbReference>
<dbReference type="CDD" id="cd22541">
    <property type="entry name" value="SP5_N"/>
    <property type="match status" value="1"/>
</dbReference>
<proteinExistence type="inferred from homology"/>
<evidence type="ECO:0000256" key="3">
    <source>
        <dbReference type="ARBA" id="ARBA00022679"/>
    </source>
</evidence>
<feature type="compositionally biased region" description="Pro residues" evidence="9">
    <location>
        <begin position="346"/>
        <end position="387"/>
    </location>
</feature>
<dbReference type="GO" id="GO:0004674">
    <property type="term" value="F:protein serine/threonine kinase activity"/>
    <property type="evidence" value="ECO:0007669"/>
    <property type="project" value="UniProtKB-KW"/>
</dbReference>
<dbReference type="GO" id="GO:0005524">
    <property type="term" value="F:ATP binding"/>
    <property type="evidence" value="ECO:0007669"/>
    <property type="project" value="UniProtKB-UniRule"/>
</dbReference>
<dbReference type="InterPro" id="IPR015943">
    <property type="entry name" value="WD40/YVTN_repeat-like_dom_sf"/>
</dbReference>
<dbReference type="RefSeq" id="WP_242666195.1">
    <property type="nucleotide sequence ID" value="NZ_FAOZ01000006.1"/>
</dbReference>
<dbReference type="PROSITE" id="PS50011">
    <property type="entry name" value="PROTEIN_KINASE_DOM"/>
    <property type="match status" value="1"/>
</dbReference>
<dbReference type="CDD" id="cd14014">
    <property type="entry name" value="STKc_PknB_like"/>
    <property type="match status" value="1"/>
</dbReference>
<evidence type="ECO:0000256" key="8">
    <source>
        <dbReference type="PROSITE-ProRule" id="PRU10141"/>
    </source>
</evidence>
<feature type="compositionally biased region" description="Pro residues" evidence="9">
    <location>
        <begin position="395"/>
        <end position="426"/>
    </location>
</feature>
<dbReference type="InterPro" id="IPR001680">
    <property type="entry name" value="WD40_rpt"/>
</dbReference>
<evidence type="ECO:0000256" key="7">
    <source>
        <dbReference type="PROSITE-ProRule" id="PRU00221"/>
    </source>
</evidence>
<dbReference type="Pfam" id="PF00400">
    <property type="entry name" value="WD40"/>
    <property type="match status" value="3"/>
</dbReference>
<dbReference type="EC" id="2.7.11.1" evidence="2"/>
<dbReference type="PROSITE" id="PS00109">
    <property type="entry name" value="PROTEIN_KINASE_TYR"/>
    <property type="match status" value="1"/>
</dbReference>
<feature type="binding site" evidence="8">
    <location>
        <position position="56"/>
    </location>
    <ligand>
        <name>ATP</name>
        <dbReference type="ChEBI" id="CHEBI:30616"/>
    </ligand>
</feature>
<dbReference type="SMART" id="SM00320">
    <property type="entry name" value="WD40"/>
    <property type="match status" value="7"/>
</dbReference>
<evidence type="ECO:0000256" key="6">
    <source>
        <dbReference type="ARBA" id="ARBA00022840"/>
    </source>
</evidence>
<gene>
    <name evidence="11" type="ORF">Ga0074812_106215</name>
</gene>
<organism evidence="11 12">
    <name type="scientific">Parafrankia irregularis</name>
    <dbReference type="NCBI Taxonomy" id="795642"/>
    <lineage>
        <taxon>Bacteria</taxon>
        <taxon>Bacillati</taxon>
        <taxon>Actinomycetota</taxon>
        <taxon>Actinomycetes</taxon>
        <taxon>Frankiales</taxon>
        <taxon>Frankiaceae</taxon>
        <taxon>Parafrankia</taxon>
    </lineage>
</organism>
<dbReference type="Gene3D" id="3.30.200.20">
    <property type="entry name" value="Phosphorylase Kinase, domain 1"/>
    <property type="match status" value="1"/>
</dbReference>
<feature type="region of interest" description="Disordered" evidence="9">
    <location>
        <begin position="285"/>
        <end position="475"/>
    </location>
</feature>
<feature type="repeat" description="WD" evidence="7">
    <location>
        <begin position="741"/>
        <end position="782"/>
    </location>
</feature>
<dbReference type="InterPro" id="IPR017441">
    <property type="entry name" value="Protein_kinase_ATP_BS"/>
</dbReference>
<dbReference type="InterPro" id="IPR008266">
    <property type="entry name" value="Tyr_kinase_AS"/>
</dbReference>
<feature type="repeat" description="WD" evidence="7">
    <location>
        <begin position="696"/>
        <end position="737"/>
    </location>
</feature>
<dbReference type="Pfam" id="PF00069">
    <property type="entry name" value="Pkinase"/>
    <property type="match status" value="1"/>
</dbReference>
<feature type="compositionally biased region" description="Basic residues" evidence="9">
    <location>
        <begin position="309"/>
        <end position="318"/>
    </location>
</feature>
<name>A0A0S4QM57_9ACTN</name>
<dbReference type="PANTHER" id="PTHR43671:SF13">
    <property type="entry name" value="SERINE_THREONINE-PROTEIN KINASE NEK2"/>
    <property type="match status" value="1"/>
</dbReference>
<evidence type="ECO:0000256" key="2">
    <source>
        <dbReference type="ARBA" id="ARBA00012513"/>
    </source>
</evidence>
<dbReference type="SUPFAM" id="SSF50978">
    <property type="entry name" value="WD40 repeat-like"/>
    <property type="match status" value="1"/>
</dbReference>
<keyword evidence="12" id="KW-1185">Reference proteome</keyword>
<keyword evidence="11" id="KW-0723">Serine/threonine-protein kinase</keyword>
<dbReference type="SUPFAM" id="SSF56112">
    <property type="entry name" value="Protein kinase-like (PK-like)"/>
    <property type="match status" value="1"/>
</dbReference>
<feature type="domain" description="Protein kinase" evidence="10">
    <location>
        <begin position="28"/>
        <end position="279"/>
    </location>
</feature>
<feature type="region of interest" description="Disordered" evidence="9">
    <location>
        <begin position="1"/>
        <end position="20"/>
    </location>
</feature>
<dbReference type="PROSITE" id="PS50294">
    <property type="entry name" value="WD_REPEATS_REGION"/>
    <property type="match status" value="1"/>
</dbReference>
<dbReference type="PROSITE" id="PS00107">
    <property type="entry name" value="PROTEIN_KINASE_ATP"/>
    <property type="match status" value="1"/>
</dbReference>
<dbReference type="PROSITE" id="PS50082">
    <property type="entry name" value="WD_REPEATS_2"/>
    <property type="match status" value="2"/>
</dbReference>
<feature type="compositionally biased region" description="Polar residues" evidence="9">
    <location>
        <begin position="1"/>
        <end position="13"/>
    </location>
</feature>
<dbReference type="AlphaFoldDB" id="A0A0S4QM57"/>
<evidence type="ECO:0000256" key="1">
    <source>
        <dbReference type="ARBA" id="ARBA00010886"/>
    </source>
</evidence>
<keyword evidence="4 8" id="KW-0547">Nucleotide-binding</keyword>
<keyword evidence="6 8" id="KW-0067">ATP-binding</keyword>
<evidence type="ECO:0000313" key="11">
    <source>
        <dbReference type="EMBL" id="CUU55960.1"/>
    </source>
</evidence>
<dbReference type="InterPro" id="IPR050660">
    <property type="entry name" value="NEK_Ser/Thr_kinase"/>
</dbReference>
<dbReference type="PANTHER" id="PTHR43671">
    <property type="entry name" value="SERINE/THREONINE-PROTEIN KINASE NEK"/>
    <property type="match status" value="1"/>
</dbReference>
<dbReference type="InterPro" id="IPR011009">
    <property type="entry name" value="Kinase-like_dom_sf"/>
</dbReference>
<dbReference type="Gene3D" id="2.130.10.10">
    <property type="entry name" value="YVTN repeat-like/Quinoprotein amine dehydrogenase"/>
    <property type="match status" value="2"/>
</dbReference>
<reference evidence="12" key="1">
    <citation type="submission" date="2015-11" db="EMBL/GenBank/DDBJ databases">
        <authorList>
            <person name="Varghese N."/>
        </authorList>
    </citation>
    <scope>NUCLEOTIDE SEQUENCE [LARGE SCALE GENOMIC DNA]</scope>
    <source>
        <strain evidence="12">DSM 45899</strain>
    </source>
</reference>
<protein>
    <recommendedName>
        <fullName evidence="2">non-specific serine/threonine protein kinase</fullName>
        <ecNumber evidence="2">2.7.11.1</ecNumber>
    </recommendedName>
</protein>
<evidence type="ECO:0000256" key="9">
    <source>
        <dbReference type="SAM" id="MobiDB-lite"/>
    </source>
</evidence>
<dbReference type="Proteomes" id="UP000198802">
    <property type="component" value="Unassembled WGS sequence"/>
</dbReference>
<dbReference type="EMBL" id="FAOZ01000006">
    <property type="protein sequence ID" value="CUU55960.1"/>
    <property type="molecule type" value="Genomic_DNA"/>
</dbReference>
<evidence type="ECO:0000259" key="10">
    <source>
        <dbReference type="PROSITE" id="PS50011"/>
    </source>
</evidence>
<keyword evidence="5 11" id="KW-0418">Kinase</keyword>
<keyword evidence="3" id="KW-0808">Transferase</keyword>
<evidence type="ECO:0000256" key="5">
    <source>
        <dbReference type="ARBA" id="ARBA00022777"/>
    </source>
</evidence>
<accession>A0A0S4QM57</accession>
<dbReference type="Gene3D" id="1.10.510.10">
    <property type="entry name" value="Transferase(Phosphotransferase) domain 1"/>
    <property type="match status" value="1"/>
</dbReference>
<evidence type="ECO:0000256" key="4">
    <source>
        <dbReference type="ARBA" id="ARBA00022741"/>
    </source>
</evidence>